<gene>
    <name evidence="1" type="ORF">CO007_00735</name>
</gene>
<name>A0A2M8GNR4_9BACT</name>
<evidence type="ECO:0008006" key="3">
    <source>
        <dbReference type="Google" id="ProtNLM"/>
    </source>
</evidence>
<sequence length="133" mass="15473">MILPKREDVFHKVQLYRLLTGLIDSNLLSRSIYFKGGTAASMMGFLDRFSVDLDFDLKKDVSIKKINKERTGKTARLYLEELIDFITKKVTERMITEGLSFLLPADSFNKVRKILKKETLMLLQDEIIKLQKN</sequence>
<dbReference type="Proteomes" id="UP000229370">
    <property type="component" value="Unassembled WGS sequence"/>
</dbReference>
<reference evidence="2" key="1">
    <citation type="submission" date="2017-09" db="EMBL/GenBank/DDBJ databases">
        <title>Depth-based differentiation of microbial function through sediment-hosted aquifers and enrichment of novel symbionts in the deep terrestrial subsurface.</title>
        <authorList>
            <person name="Probst A.J."/>
            <person name="Ladd B."/>
            <person name="Jarett J.K."/>
            <person name="Geller-Mcgrath D.E."/>
            <person name="Sieber C.M.K."/>
            <person name="Emerson J.B."/>
            <person name="Anantharaman K."/>
            <person name="Thomas B.C."/>
            <person name="Malmstrom R."/>
            <person name="Stieglmeier M."/>
            <person name="Klingl A."/>
            <person name="Woyke T."/>
            <person name="Ryan C.M."/>
            <person name="Banfield J.F."/>
        </authorList>
    </citation>
    <scope>NUCLEOTIDE SEQUENCE [LARGE SCALE GENOMIC DNA]</scope>
</reference>
<evidence type="ECO:0000313" key="2">
    <source>
        <dbReference type="Proteomes" id="UP000229370"/>
    </source>
</evidence>
<protein>
    <recommendedName>
        <fullName evidence="3">Nucleotidyl transferase AbiEii/AbiGii toxin family protein</fullName>
    </recommendedName>
</protein>
<dbReference type="InterPro" id="IPR014942">
    <property type="entry name" value="AbiEii"/>
</dbReference>
<organism evidence="1 2">
    <name type="scientific">Candidatus Roizmanbacteria bacterium CG_4_8_14_3_um_filter_36_10</name>
    <dbReference type="NCBI Taxonomy" id="1974834"/>
    <lineage>
        <taxon>Bacteria</taxon>
        <taxon>Candidatus Roizmaniibacteriota</taxon>
    </lineage>
</organism>
<accession>A0A2M8GNR4</accession>
<comment type="caution">
    <text evidence="1">The sequence shown here is derived from an EMBL/GenBank/DDBJ whole genome shotgun (WGS) entry which is preliminary data.</text>
</comment>
<dbReference type="EMBL" id="PFQK01000019">
    <property type="protein sequence ID" value="PJC82194.1"/>
    <property type="molecule type" value="Genomic_DNA"/>
</dbReference>
<dbReference type="Gene3D" id="3.10.450.620">
    <property type="entry name" value="JHP933, nucleotidyltransferase-like core domain"/>
    <property type="match status" value="1"/>
</dbReference>
<dbReference type="AlphaFoldDB" id="A0A2M8GNR4"/>
<evidence type="ECO:0000313" key="1">
    <source>
        <dbReference type="EMBL" id="PJC82194.1"/>
    </source>
</evidence>
<proteinExistence type="predicted"/>
<dbReference type="Pfam" id="PF08843">
    <property type="entry name" value="AbiEii"/>
    <property type="match status" value="1"/>
</dbReference>